<protein>
    <submittedName>
        <fullName evidence="2">Uncharacterized protein</fullName>
    </submittedName>
</protein>
<dbReference type="Proteomes" id="UP000886998">
    <property type="component" value="Unassembled WGS sequence"/>
</dbReference>
<dbReference type="OrthoDB" id="10581643at2759"/>
<reference evidence="2" key="1">
    <citation type="submission" date="2020-08" db="EMBL/GenBank/DDBJ databases">
        <title>Multicomponent nature underlies the extraordinary mechanical properties of spider dragline silk.</title>
        <authorList>
            <person name="Kono N."/>
            <person name="Nakamura H."/>
            <person name="Mori M."/>
            <person name="Yoshida Y."/>
            <person name="Ohtoshi R."/>
            <person name="Malay A.D."/>
            <person name="Moran D.A.P."/>
            <person name="Tomita M."/>
            <person name="Numata K."/>
            <person name="Arakawa K."/>
        </authorList>
    </citation>
    <scope>NUCLEOTIDE SEQUENCE</scope>
</reference>
<keyword evidence="3" id="KW-1185">Reference proteome</keyword>
<feature type="compositionally biased region" description="Basic and acidic residues" evidence="1">
    <location>
        <begin position="9"/>
        <end position="22"/>
    </location>
</feature>
<evidence type="ECO:0000256" key="1">
    <source>
        <dbReference type="SAM" id="MobiDB-lite"/>
    </source>
</evidence>
<proteinExistence type="predicted"/>
<sequence>MGDKILSNESKKHIQNDSERNFDNSEPFALLHTDAVENFQSRFQPIDDKGMFGYTSQNTFVIGSGTIEENFMETQEFDSSRFHNFSQQQIPSHGEPSNSHFKCIYSNEKNWELQQKRYQKDSNSISVVGRCIRTACDVLQGMDYEKKNNLSESIDSQHNDFIPSEFNVFHSKKETSSCKDILSDKNKADTHTHNKHK</sequence>
<dbReference type="EMBL" id="BMAV01005048">
    <property type="protein sequence ID" value="GFY45785.1"/>
    <property type="molecule type" value="Genomic_DNA"/>
</dbReference>
<organism evidence="2 3">
    <name type="scientific">Trichonephila inaurata madagascariensis</name>
    <dbReference type="NCBI Taxonomy" id="2747483"/>
    <lineage>
        <taxon>Eukaryota</taxon>
        <taxon>Metazoa</taxon>
        <taxon>Ecdysozoa</taxon>
        <taxon>Arthropoda</taxon>
        <taxon>Chelicerata</taxon>
        <taxon>Arachnida</taxon>
        <taxon>Araneae</taxon>
        <taxon>Araneomorphae</taxon>
        <taxon>Entelegynae</taxon>
        <taxon>Araneoidea</taxon>
        <taxon>Nephilidae</taxon>
        <taxon>Trichonephila</taxon>
        <taxon>Trichonephila inaurata</taxon>
    </lineage>
</organism>
<name>A0A8X6X2M6_9ARAC</name>
<feature type="region of interest" description="Disordered" evidence="1">
    <location>
        <begin position="1"/>
        <end position="22"/>
    </location>
</feature>
<evidence type="ECO:0000313" key="3">
    <source>
        <dbReference type="Proteomes" id="UP000886998"/>
    </source>
</evidence>
<comment type="caution">
    <text evidence="2">The sequence shown here is derived from an EMBL/GenBank/DDBJ whole genome shotgun (WGS) entry which is preliminary data.</text>
</comment>
<evidence type="ECO:0000313" key="2">
    <source>
        <dbReference type="EMBL" id="GFY45785.1"/>
    </source>
</evidence>
<dbReference type="AlphaFoldDB" id="A0A8X6X2M6"/>
<accession>A0A8X6X2M6</accession>
<gene>
    <name evidence="2" type="ORF">TNIN_33591</name>
</gene>